<dbReference type="Gene3D" id="3.30.300.350">
    <property type="entry name" value="GTP-binding protein OBG, C-terminal domain"/>
    <property type="match status" value="1"/>
</dbReference>
<dbReference type="GO" id="GO:0005525">
    <property type="term" value="F:GTP binding"/>
    <property type="evidence" value="ECO:0007669"/>
    <property type="project" value="UniProtKB-KW"/>
</dbReference>
<feature type="domain" description="OCT" evidence="2">
    <location>
        <begin position="1"/>
        <end position="48"/>
    </location>
</feature>
<organism evidence="3">
    <name type="scientific">Pseudo-nitzschia australis</name>
    <dbReference type="NCBI Taxonomy" id="44445"/>
    <lineage>
        <taxon>Eukaryota</taxon>
        <taxon>Sar</taxon>
        <taxon>Stramenopiles</taxon>
        <taxon>Ochrophyta</taxon>
        <taxon>Bacillariophyta</taxon>
        <taxon>Bacillariophyceae</taxon>
        <taxon>Bacillariophycidae</taxon>
        <taxon>Bacillariales</taxon>
        <taxon>Bacillariaceae</taxon>
        <taxon>Pseudo-nitzschia</taxon>
    </lineage>
</organism>
<dbReference type="AlphaFoldDB" id="A0A7S4EN45"/>
<keyword evidence="1" id="KW-0547">Nucleotide-binding</keyword>
<dbReference type="Pfam" id="PF09269">
    <property type="entry name" value="DUF1967"/>
    <property type="match status" value="1"/>
</dbReference>
<name>A0A7S4EN45_9STRA</name>
<sequence length="136" mass="16143">MTHWEYPEAVARFGRQLEAIGISSDLQMRGAQDDDLVMVDKYDFEFNSYYNNQYIPPELMEKDLMYDDQGNYIPPEKEEDPELPVWRPFNEGGFLDVDSDELEEFADDDWKFMDDDDFDEEGEFIFSDEEVWTASD</sequence>
<reference evidence="3" key="1">
    <citation type="submission" date="2021-01" db="EMBL/GenBank/DDBJ databases">
        <authorList>
            <person name="Corre E."/>
            <person name="Pelletier E."/>
            <person name="Niang G."/>
            <person name="Scheremetjew M."/>
            <person name="Finn R."/>
            <person name="Kale V."/>
            <person name="Holt S."/>
            <person name="Cochrane G."/>
            <person name="Meng A."/>
            <person name="Brown T."/>
            <person name="Cohen L."/>
        </authorList>
    </citation>
    <scope>NUCLEOTIDE SEQUENCE</scope>
    <source>
        <strain evidence="3">10249 10 AB</strain>
    </source>
</reference>
<evidence type="ECO:0000313" key="3">
    <source>
        <dbReference type="EMBL" id="CAE0724347.1"/>
    </source>
</evidence>
<evidence type="ECO:0000256" key="1">
    <source>
        <dbReference type="ARBA" id="ARBA00023134"/>
    </source>
</evidence>
<dbReference type="EMBL" id="HBIX01024798">
    <property type="protein sequence ID" value="CAE0724347.1"/>
    <property type="molecule type" value="Transcribed_RNA"/>
</dbReference>
<keyword evidence="1" id="KW-0342">GTP-binding</keyword>
<dbReference type="InterPro" id="IPR015349">
    <property type="entry name" value="OCT_dom"/>
</dbReference>
<protein>
    <recommendedName>
        <fullName evidence="2">OCT domain-containing protein</fullName>
    </recommendedName>
</protein>
<gene>
    <name evidence="3" type="ORF">PAUS00366_LOCUS17103</name>
</gene>
<dbReference type="InterPro" id="IPR036346">
    <property type="entry name" value="GTP-bd_prot_GTP1/OBG_C_sf"/>
</dbReference>
<proteinExistence type="predicted"/>
<evidence type="ECO:0000259" key="2">
    <source>
        <dbReference type="PROSITE" id="PS51881"/>
    </source>
</evidence>
<dbReference type="PROSITE" id="PS51881">
    <property type="entry name" value="OCT"/>
    <property type="match status" value="1"/>
</dbReference>
<dbReference type="SUPFAM" id="SSF102741">
    <property type="entry name" value="Obg GTP-binding protein C-terminal domain"/>
    <property type="match status" value="1"/>
</dbReference>
<accession>A0A7S4EN45</accession>